<sequence length="107" mass="13242">MLRTNRELRNINYSDKNKNVALGDKRYICNYIITSDSYCYVHHRRLFYANLKIQMKLNIRSMFKNIYQQTEFTNSRCVRDWMFIVDIFQLCLDIYIWADWITMLEYL</sequence>
<keyword evidence="3" id="KW-1185">Reference proteome</keyword>
<evidence type="ECO:0000313" key="2">
    <source>
        <dbReference type="EMBL" id="VDO35706.1"/>
    </source>
</evidence>
<reference evidence="4" key="1">
    <citation type="submission" date="2017-02" db="UniProtKB">
        <authorList>
            <consortium name="WormBaseParasite"/>
        </authorList>
    </citation>
    <scope>IDENTIFICATION</scope>
</reference>
<feature type="transmembrane region" description="Helical" evidence="1">
    <location>
        <begin position="81"/>
        <end position="98"/>
    </location>
</feature>
<keyword evidence="1" id="KW-1133">Transmembrane helix</keyword>
<dbReference type="EMBL" id="UZAG01017623">
    <property type="protein sequence ID" value="VDO35706.1"/>
    <property type="molecule type" value="Genomic_DNA"/>
</dbReference>
<keyword evidence="1" id="KW-0812">Transmembrane</keyword>
<accession>A0A0R3QXK5</accession>
<keyword evidence="1" id="KW-0472">Membrane</keyword>
<dbReference type="WBParaSite" id="BTMF_0001247701-mRNA-1">
    <property type="protein sequence ID" value="BTMF_0001247701-mRNA-1"/>
    <property type="gene ID" value="BTMF_0001247701"/>
</dbReference>
<name>A0A0R3QXK5_9BILA</name>
<protein>
    <submittedName>
        <fullName evidence="2 4">Uncharacterized protein</fullName>
    </submittedName>
</protein>
<evidence type="ECO:0000313" key="4">
    <source>
        <dbReference type="WBParaSite" id="BTMF_0001247701-mRNA-1"/>
    </source>
</evidence>
<gene>
    <name evidence="2" type="ORF">BTMF_LOCUS10491</name>
</gene>
<organism evidence="4">
    <name type="scientific">Brugia timori</name>
    <dbReference type="NCBI Taxonomy" id="42155"/>
    <lineage>
        <taxon>Eukaryota</taxon>
        <taxon>Metazoa</taxon>
        <taxon>Ecdysozoa</taxon>
        <taxon>Nematoda</taxon>
        <taxon>Chromadorea</taxon>
        <taxon>Rhabditida</taxon>
        <taxon>Spirurina</taxon>
        <taxon>Spiruromorpha</taxon>
        <taxon>Filarioidea</taxon>
        <taxon>Onchocercidae</taxon>
        <taxon>Brugia</taxon>
    </lineage>
</organism>
<dbReference type="Proteomes" id="UP000280834">
    <property type="component" value="Unassembled WGS sequence"/>
</dbReference>
<evidence type="ECO:0000256" key="1">
    <source>
        <dbReference type="SAM" id="Phobius"/>
    </source>
</evidence>
<evidence type="ECO:0000313" key="3">
    <source>
        <dbReference type="Proteomes" id="UP000280834"/>
    </source>
</evidence>
<proteinExistence type="predicted"/>
<reference evidence="2 3" key="2">
    <citation type="submission" date="2018-11" db="EMBL/GenBank/DDBJ databases">
        <authorList>
            <consortium name="Pathogen Informatics"/>
        </authorList>
    </citation>
    <scope>NUCLEOTIDE SEQUENCE [LARGE SCALE GENOMIC DNA]</scope>
</reference>
<dbReference type="AlphaFoldDB" id="A0A0R3QXK5"/>